<feature type="domain" description="HTH asnC-type" evidence="4">
    <location>
        <begin position="1"/>
        <end position="62"/>
    </location>
</feature>
<evidence type="ECO:0000313" key="5">
    <source>
        <dbReference type="EMBL" id="TDK42258.1"/>
    </source>
</evidence>
<dbReference type="GO" id="GO:0006355">
    <property type="term" value="P:regulation of DNA-templated transcription"/>
    <property type="evidence" value="ECO:0007669"/>
    <property type="project" value="UniProtKB-ARBA"/>
</dbReference>
<keyword evidence="2" id="KW-0238">DNA-binding</keyword>
<keyword evidence="1" id="KW-0805">Transcription regulation</keyword>
<evidence type="ECO:0000313" key="6">
    <source>
        <dbReference type="Proteomes" id="UP000295301"/>
    </source>
</evidence>
<dbReference type="InterPro" id="IPR019888">
    <property type="entry name" value="Tscrpt_reg_AsnC-like"/>
</dbReference>
<protein>
    <submittedName>
        <fullName evidence="5">Lrp/AsnC family transcriptional regulator</fullName>
    </submittedName>
</protein>
<dbReference type="PANTHER" id="PTHR30154:SF34">
    <property type="entry name" value="TRANSCRIPTIONAL REGULATOR AZLB"/>
    <property type="match status" value="1"/>
</dbReference>
<evidence type="ECO:0000256" key="3">
    <source>
        <dbReference type="ARBA" id="ARBA00023163"/>
    </source>
</evidence>
<dbReference type="RefSeq" id="WP_133361386.1">
    <property type="nucleotide sequence ID" value="NZ_SMUV01000073.1"/>
</dbReference>
<keyword evidence="6" id="KW-1185">Reference proteome</keyword>
<dbReference type="GO" id="GO:0043200">
    <property type="term" value="P:response to amino acid"/>
    <property type="evidence" value="ECO:0007669"/>
    <property type="project" value="TreeGrafter"/>
</dbReference>
<evidence type="ECO:0000256" key="2">
    <source>
        <dbReference type="ARBA" id="ARBA00023125"/>
    </source>
</evidence>
<dbReference type="SUPFAM" id="SSF54909">
    <property type="entry name" value="Dimeric alpha+beta barrel"/>
    <property type="match status" value="1"/>
</dbReference>
<dbReference type="PANTHER" id="PTHR30154">
    <property type="entry name" value="LEUCINE-RESPONSIVE REGULATORY PROTEIN"/>
    <property type="match status" value="1"/>
</dbReference>
<comment type="caution">
    <text evidence="5">The sequence shown here is derived from an EMBL/GenBank/DDBJ whole genome shotgun (WGS) entry which is preliminary data.</text>
</comment>
<dbReference type="Pfam" id="PF13412">
    <property type="entry name" value="HTH_24"/>
    <property type="match status" value="1"/>
</dbReference>
<dbReference type="InterPro" id="IPR011008">
    <property type="entry name" value="Dimeric_a/b-barrel"/>
</dbReference>
<evidence type="ECO:0000256" key="1">
    <source>
        <dbReference type="ARBA" id="ARBA00023015"/>
    </source>
</evidence>
<accession>A0A4R5USZ8</accession>
<dbReference type="Gene3D" id="3.30.70.920">
    <property type="match status" value="1"/>
</dbReference>
<dbReference type="AlphaFoldDB" id="A0A4R5USZ8"/>
<dbReference type="SMART" id="SM00344">
    <property type="entry name" value="HTH_ASNC"/>
    <property type="match status" value="1"/>
</dbReference>
<dbReference type="PRINTS" id="PR00033">
    <property type="entry name" value="HTHASNC"/>
</dbReference>
<gene>
    <name evidence="5" type="ORF">E1832_19150</name>
</gene>
<name>A0A4R5USZ8_9RHOB</name>
<dbReference type="Pfam" id="PF01037">
    <property type="entry name" value="AsnC_trans_reg"/>
    <property type="match status" value="1"/>
</dbReference>
<dbReference type="GO" id="GO:0005829">
    <property type="term" value="C:cytosol"/>
    <property type="evidence" value="ECO:0007669"/>
    <property type="project" value="TreeGrafter"/>
</dbReference>
<dbReference type="GO" id="GO:0043565">
    <property type="term" value="F:sequence-specific DNA binding"/>
    <property type="evidence" value="ECO:0007669"/>
    <property type="project" value="InterPro"/>
</dbReference>
<dbReference type="EMBL" id="SMUV01000073">
    <property type="protein sequence ID" value="TDK42258.1"/>
    <property type="molecule type" value="Genomic_DNA"/>
</dbReference>
<dbReference type="InterPro" id="IPR011991">
    <property type="entry name" value="ArsR-like_HTH"/>
</dbReference>
<dbReference type="CDD" id="cd00090">
    <property type="entry name" value="HTH_ARSR"/>
    <property type="match status" value="1"/>
</dbReference>
<proteinExistence type="predicted"/>
<evidence type="ECO:0000259" key="4">
    <source>
        <dbReference type="PROSITE" id="PS50956"/>
    </source>
</evidence>
<dbReference type="PROSITE" id="PS50956">
    <property type="entry name" value="HTH_ASNC_2"/>
    <property type="match status" value="1"/>
</dbReference>
<dbReference type="Gene3D" id="1.10.10.10">
    <property type="entry name" value="Winged helix-like DNA-binding domain superfamily/Winged helix DNA-binding domain"/>
    <property type="match status" value="1"/>
</dbReference>
<dbReference type="InterPro" id="IPR036390">
    <property type="entry name" value="WH_DNA-bd_sf"/>
</dbReference>
<keyword evidence="3" id="KW-0804">Transcription</keyword>
<dbReference type="InterPro" id="IPR036388">
    <property type="entry name" value="WH-like_DNA-bd_sf"/>
</dbReference>
<sequence length="154" mass="17113">MDAIDRRIVRSLQRDGRMKIADLAEAVGLSPTPCARRLDKLQADGVITGFGARVDAEKLGLPISVFVSVELSRQDRAAIDAFERAIGACDEVMECYLMTGSRDILLRVVCADLTAFDAFLENRLMQIPGIRNLRSNFALRTMVRRAALPMRGTW</sequence>
<dbReference type="InterPro" id="IPR000485">
    <property type="entry name" value="AsnC-type_HTH_dom"/>
</dbReference>
<dbReference type="OrthoDB" id="9803143at2"/>
<dbReference type="Proteomes" id="UP000295301">
    <property type="component" value="Unassembled WGS sequence"/>
</dbReference>
<dbReference type="InterPro" id="IPR019887">
    <property type="entry name" value="Tscrpt_reg_AsnC/Lrp_C"/>
</dbReference>
<dbReference type="SUPFAM" id="SSF46785">
    <property type="entry name" value="Winged helix' DNA-binding domain"/>
    <property type="match status" value="1"/>
</dbReference>
<reference evidence="5 6" key="1">
    <citation type="submission" date="2019-03" db="EMBL/GenBank/DDBJ databases">
        <title>Ruegeria lutea sp. nov., a novel strain, isolated from marine sediment, the Masan Bay, South Korea.</title>
        <authorList>
            <person name="Kim J."/>
            <person name="Kim D.-Y."/>
            <person name="Lee S.-S."/>
        </authorList>
    </citation>
    <scope>NUCLEOTIDE SEQUENCE [LARGE SCALE GENOMIC DNA]</scope>
    <source>
        <strain evidence="5 6">318-1</strain>
    </source>
</reference>
<organism evidence="5 6">
    <name type="scientific">Antarcticimicrobium luteum</name>
    <dbReference type="NCBI Taxonomy" id="2547397"/>
    <lineage>
        <taxon>Bacteria</taxon>
        <taxon>Pseudomonadati</taxon>
        <taxon>Pseudomonadota</taxon>
        <taxon>Alphaproteobacteria</taxon>
        <taxon>Rhodobacterales</taxon>
        <taxon>Paracoccaceae</taxon>
        <taxon>Antarcticimicrobium</taxon>
    </lineage>
</organism>